<comment type="caution">
    <text evidence="1">The sequence shown here is derived from an EMBL/GenBank/DDBJ whole genome shotgun (WGS) entry which is preliminary data.</text>
</comment>
<organism evidence="1">
    <name type="scientific">marine sediment metagenome</name>
    <dbReference type="NCBI Taxonomy" id="412755"/>
    <lineage>
        <taxon>unclassified sequences</taxon>
        <taxon>metagenomes</taxon>
        <taxon>ecological metagenomes</taxon>
    </lineage>
</organism>
<protein>
    <submittedName>
        <fullName evidence="1">Uncharacterized protein</fullName>
    </submittedName>
</protein>
<accession>A0A0F9HG08</accession>
<evidence type="ECO:0000313" key="1">
    <source>
        <dbReference type="EMBL" id="KKL74032.1"/>
    </source>
</evidence>
<gene>
    <name evidence="1" type="ORF">LCGC14_2068950</name>
</gene>
<proteinExistence type="predicted"/>
<reference evidence="1" key="1">
    <citation type="journal article" date="2015" name="Nature">
        <title>Complex archaea that bridge the gap between prokaryotes and eukaryotes.</title>
        <authorList>
            <person name="Spang A."/>
            <person name="Saw J.H."/>
            <person name="Jorgensen S.L."/>
            <person name="Zaremba-Niedzwiedzka K."/>
            <person name="Martijn J."/>
            <person name="Lind A.E."/>
            <person name="van Eijk R."/>
            <person name="Schleper C."/>
            <person name="Guy L."/>
            <person name="Ettema T.J."/>
        </authorList>
    </citation>
    <scope>NUCLEOTIDE SEQUENCE</scope>
</reference>
<sequence>MIETATLQHNVERAVKFERQDGNGKPVLVLDPNSLEIEVFLRVKGSNSEPTLLGTYPVSELNFGKDE</sequence>
<name>A0A0F9HG08_9ZZZZ</name>
<dbReference type="AlphaFoldDB" id="A0A0F9HG08"/>
<dbReference type="EMBL" id="LAZR01024781">
    <property type="protein sequence ID" value="KKL74032.1"/>
    <property type="molecule type" value="Genomic_DNA"/>
</dbReference>